<evidence type="ECO:0000256" key="5">
    <source>
        <dbReference type="ARBA" id="ARBA00022692"/>
    </source>
</evidence>
<keyword evidence="3" id="KW-1003">Cell membrane</keyword>
<dbReference type="STRING" id="1801997.A3J64_01825"/>
<evidence type="ECO:0000256" key="1">
    <source>
        <dbReference type="ARBA" id="ARBA00004429"/>
    </source>
</evidence>
<feature type="domain" description="Type II secretion system protein GspF" evidence="9">
    <location>
        <begin position="68"/>
        <end position="191"/>
    </location>
</feature>
<evidence type="ECO:0000256" key="7">
    <source>
        <dbReference type="ARBA" id="ARBA00023136"/>
    </source>
</evidence>
<dbReference type="Proteomes" id="UP000177061">
    <property type="component" value="Unassembled WGS sequence"/>
</dbReference>
<feature type="domain" description="Type II secretion system protein GspF" evidence="9">
    <location>
        <begin position="271"/>
        <end position="393"/>
    </location>
</feature>
<evidence type="ECO:0000313" key="10">
    <source>
        <dbReference type="EMBL" id="OGZ36364.1"/>
    </source>
</evidence>
<name>A0A1G2FE61_9BACT</name>
<dbReference type="Pfam" id="PF00482">
    <property type="entry name" value="T2SSF"/>
    <property type="match status" value="2"/>
</dbReference>
<comment type="similarity">
    <text evidence="2">Belongs to the GSP F family.</text>
</comment>
<evidence type="ECO:0000256" key="2">
    <source>
        <dbReference type="ARBA" id="ARBA00005745"/>
    </source>
</evidence>
<proteinExistence type="inferred from homology"/>
<keyword evidence="7 8" id="KW-0472">Membrane</keyword>
<evidence type="ECO:0000256" key="6">
    <source>
        <dbReference type="ARBA" id="ARBA00022989"/>
    </source>
</evidence>
<accession>A0A1G2FE61</accession>
<dbReference type="PANTHER" id="PTHR30012:SF0">
    <property type="entry name" value="TYPE II SECRETION SYSTEM PROTEIN F-RELATED"/>
    <property type="match status" value="1"/>
</dbReference>
<evidence type="ECO:0000256" key="3">
    <source>
        <dbReference type="ARBA" id="ARBA00022475"/>
    </source>
</evidence>
<organism evidence="10 11">
    <name type="scientific">Candidatus Portnoybacteria bacterium RIFCSPHIGHO2_12_FULL_38_9</name>
    <dbReference type="NCBI Taxonomy" id="1801997"/>
    <lineage>
        <taxon>Bacteria</taxon>
        <taxon>Candidatus Portnoyibacteriota</taxon>
    </lineage>
</organism>
<dbReference type="GO" id="GO:0005886">
    <property type="term" value="C:plasma membrane"/>
    <property type="evidence" value="ECO:0007669"/>
    <property type="project" value="UniProtKB-SubCell"/>
</dbReference>
<dbReference type="InterPro" id="IPR018076">
    <property type="entry name" value="T2SS_GspF_dom"/>
</dbReference>
<dbReference type="EMBL" id="MHNB01000027">
    <property type="protein sequence ID" value="OGZ36364.1"/>
    <property type="molecule type" value="Genomic_DNA"/>
</dbReference>
<comment type="subcellular location">
    <subcellularLocation>
        <location evidence="1">Cell inner membrane</location>
        <topology evidence="1">Multi-pass membrane protein</topology>
    </subcellularLocation>
</comment>
<dbReference type="AlphaFoldDB" id="A0A1G2FE61"/>
<dbReference type="InterPro" id="IPR042094">
    <property type="entry name" value="T2SS_GspF_sf"/>
</dbReference>
<feature type="transmembrane region" description="Helical" evidence="8">
    <location>
        <begin position="374"/>
        <end position="395"/>
    </location>
</feature>
<evidence type="ECO:0000256" key="4">
    <source>
        <dbReference type="ARBA" id="ARBA00022519"/>
    </source>
</evidence>
<dbReference type="Gene3D" id="1.20.81.30">
    <property type="entry name" value="Type II secretion system (T2SS), domain F"/>
    <property type="match status" value="2"/>
</dbReference>
<feature type="transmembrane region" description="Helical" evidence="8">
    <location>
        <begin position="168"/>
        <end position="190"/>
    </location>
</feature>
<gene>
    <name evidence="10" type="ORF">A3J64_01825</name>
</gene>
<sequence>MKFNYLARTKKGEIQTGKIEAVDETAAIKILQNNDLVVVNIKSARQAPFFSKKIKLFERVKKKETVVFSRQLSTLVGADVPLVQSLRVLGAQVKNQFFKESLLEIAADVDGGLLLSKALAKHPKIFSAFYINLIKSGEVTGRLQESLDYLAEHLEKEYYLASKVRGAMIYPVFVLGAFVLIGVLMMVMVVPQLTSILEESGQALPLPTRIIISLSGFIRESGWLLGLIFIGFVIGLWRYIKTSSGRRIWDIAKLKLPVLGRIFRETYLARFTENLSTLIKGGLPIIQALNVSGEVVGNTVFQKIIYQARDEVKAGNTISSVLEKQKQFPPLVSQMIKTGEKTGKLDSILQNLAVFYSREVDNIVNNLSQLIEPLLIIGLGIMVAILVAAILMPIYNIAGGL</sequence>
<keyword evidence="4" id="KW-0997">Cell inner membrane</keyword>
<evidence type="ECO:0000313" key="11">
    <source>
        <dbReference type="Proteomes" id="UP000177061"/>
    </source>
</evidence>
<dbReference type="PRINTS" id="PR00812">
    <property type="entry name" value="BCTERIALGSPF"/>
</dbReference>
<reference evidence="10 11" key="1">
    <citation type="journal article" date="2016" name="Nat. Commun.">
        <title>Thousands of microbial genomes shed light on interconnected biogeochemical processes in an aquifer system.</title>
        <authorList>
            <person name="Anantharaman K."/>
            <person name="Brown C.T."/>
            <person name="Hug L.A."/>
            <person name="Sharon I."/>
            <person name="Castelle C.J."/>
            <person name="Probst A.J."/>
            <person name="Thomas B.C."/>
            <person name="Singh A."/>
            <person name="Wilkins M.J."/>
            <person name="Karaoz U."/>
            <person name="Brodie E.L."/>
            <person name="Williams K.H."/>
            <person name="Hubbard S.S."/>
            <person name="Banfield J.F."/>
        </authorList>
    </citation>
    <scope>NUCLEOTIDE SEQUENCE [LARGE SCALE GENOMIC DNA]</scope>
</reference>
<evidence type="ECO:0000256" key="8">
    <source>
        <dbReference type="SAM" id="Phobius"/>
    </source>
</evidence>
<dbReference type="InterPro" id="IPR003004">
    <property type="entry name" value="GspF/PilC"/>
</dbReference>
<comment type="caution">
    <text evidence="10">The sequence shown here is derived from an EMBL/GenBank/DDBJ whole genome shotgun (WGS) entry which is preliminary data.</text>
</comment>
<keyword evidence="6 8" id="KW-1133">Transmembrane helix</keyword>
<keyword evidence="5 8" id="KW-0812">Transmembrane</keyword>
<dbReference type="FunFam" id="1.20.81.30:FF:000001">
    <property type="entry name" value="Type II secretion system protein F"/>
    <property type="match status" value="2"/>
</dbReference>
<dbReference type="PANTHER" id="PTHR30012">
    <property type="entry name" value="GENERAL SECRETION PATHWAY PROTEIN"/>
    <property type="match status" value="1"/>
</dbReference>
<evidence type="ECO:0000259" key="9">
    <source>
        <dbReference type="Pfam" id="PF00482"/>
    </source>
</evidence>
<feature type="transmembrane region" description="Helical" evidence="8">
    <location>
        <begin position="222"/>
        <end position="240"/>
    </location>
</feature>
<protein>
    <recommendedName>
        <fullName evidence="9">Type II secretion system protein GspF domain-containing protein</fullName>
    </recommendedName>
</protein>